<feature type="transmembrane region" description="Helical" evidence="2">
    <location>
        <begin position="72"/>
        <end position="95"/>
    </location>
</feature>
<keyword evidence="4" id="KW-1185">Reference proteome</keyword>
<dbReference type="AlphaFoldDB" id="A0A8J2NXQ4"/>
<keyword evidence="2" id="KW-0812">Transmembrane</keyword>
<protein>
    <submittedName>
        <fullName evidence="3">Uncharacterized protein</fullName>
    </submittedName>
</protein>
<feature type="transmembrane region" description="Helical" evidence="2">
    <location>
        <begin position="107"/>
        <end position="130"/>
    </location>
</feature>
<feature type="transmembrane region" description="Helical" evidence="2">
    <location>
        <begin position="136"/>
        <end position="159"/>
    </location>
</feature>
<organism evidence="3 4">
    <name type="scientific">Allacma fusca</name>
    <dbReference type="NCBI Taxonomy" id="39272"/>
    <lineage>
        <taxon>Eukaryota</taxon>
        <taxon>Metazoa</taxon>
        <taxon>Ecdysozoa</taxon>
        <taxon>Arthropoda</taxon>
        <taxon>Hexapoda</taxon>
        <taxon>Collembola</taxon>
        <taxon>Symphypleona</taxon>
        <taxon>Sminthuridae</taxon>
        <taxon>Allacma</taxon>
    </lineage>
</organism>
<keyword evidence="2" id="KW-0472">Membrane</keyword>
<evidence type="ECO:0000256" key="2">
    <source>
        <dbReference type="SAM" id="Phobius"/>
    </source>
</evidence>
<feature type="region of interest" description="Disordered" evidence="1">
    <location>
        <begin position="329"/>
        <end position="348"/>
    </location>
</feature>
<evidence type="ECO:0000256" key="1">
    <source>
        <dbReference type="SAM" id="MobiDB-lite"/>
    </source>
</evidence>
<feature type="transmembrane region" description="Helical" evidence="2">
    <location>
        <begin position="294"/>
        <end position="314"/>
    </location>
</feature>
<proteinExistence type="predicted"/>
<evidence type="ECO:0000313" key="4">
    <source>
        <dbReference type="Proteomes" id="UP000708208"/>
    </source>
</evidence>
<feature type="transmembrane region" description="Helical" evidence="2">
    <location>
        <begin position="20"/>
        <end position="38"/>
    </location>
</feature>
<feature type="transmembrane region" description="Helical" evidence="2">
    <location>
        <begin position="229"/>
        <end position="250"/>
    </location>
</feature>
<comment type="caution">
    <text evidence="3">The sequence shown here is derived from an EMBL/GenBank/DDBJ whole genome shotgun (WGS) entry which is preliminary data.</text>
</comment>
<sequence length="348" mass="39821">MPKGSICCCGARTWTRFIGWFDLVYALVNFITLFVTLLQSSIWEGDGNTFIATILETLGIDYFFKIDDPDNLYIMGWILTFLAFLPIPFSLVLLIGSYKAKPRLLKVWIYTFATVLTVVALMAIIQVILLNKGLEIFQNIIFILMGLIIQARALVFVCLEMPEQEICCCGAGVWTKSIGWFYFVSSIFHVFTLLVVLTLIPWEKKGKDIVISMMERYGVKAQNFDSSDLYANGWVILFESLFGIFLSYLLLKGSYCKRPCLLKIWVFLTVVFTLVWLINAGVASLKQENTMERFRWIFTVIVAFAIQSFCVWVVRIHEQELRGHHLEGTEDTKEDGSVQEKTDASRSC</sequence>
<feature type="transmembrane region" description="Helical" evidence="2">
    <location>
        <begin position="262"/>
        <end position="282"/>
    </location>
</feature>
<gene>
    <name evidence="3" type="ORF">AFUS01_LOCUS19059</name>
</gene>
<name>A0A8J2NXQ4_9HEXA</name>
<reference evidence="3" key="1">
    <citation type="submission" date="2021-06" db="EMBL/GenBank/DDBJ databases">
        <authorList>
            <person name="Hodson N. C."/>
            <person name="Mongue J. A."/>
            <person name="Jaron S. K."/>
        </authorList>
    </citation>
    <scope>NUCLEOTIDE SEQUENCE</scope>
</reference>
<dbReference type="Proteomes" id="UP000708208">
    <property type="component" value="Unassembled WGS sequence"/>
</dbReference>
<dbReference type="EMBL" id="CAJVCH010193749">
    <property type="protein sequence ID" value="CAG7730413.1"/>
    <property type="molecule type" value="Genomic_DNA"/>
</dbReference>
<dbReference type="PANTHER" id="PTHR36694">
    <property type="entry name" value="PASIFLORA 1, ISOFORM A-RELATED"/>
    <property type="match status" value="1"/>
</dbReference>
<accession>A0A8J2NXQ4</accession>
<feature type="transmembrane region" description="Helical" evidence="2">
    <location>
        <begin position="180"/>
        <end position="202"/>
    </location>
</feature>
<keyword evidence="2" id="KW-1133">Transmembrane helix</keyword>
<dbReference type="PANTHER" id="PTHR36694:SF11">
    <property type="entry name" value="LP21121P-RELATED"/>
    <property type="match status" value="1"/>
</dbReference>
<evidence type="ECO:0000313" key="3">
    <source>
        <dbReference type="EMBL" id="CAG7730413.1"/>
    </source>
</evidence>